<evidence type="ECO:0000259" key="10">
    <source>
        <dbReference type="PROSITE" id="PS50067"/>
    </source>
</evidence>
<proteinExistence type="inferred from homology"/>
<keyword evidence="3 6" id="KW-0067">ATP-binding</keyword>
<comment type="similarity">
    <text evidence="6 7">Belongs to the TRAFAC class myosin-kinesin ATPase superfamily. Kinesin family.</text>
</comment>
<keyword evidence="2 6" id="KW-0547">Nucleotide-binding</keyword>
<reference evidence="11 12" key="1">
    <citation type="journal article" date="2016" name="Mol. Biol. Evol.">
        <title>Comparative Genomics of Early-Diverging Mushroom-Forming Fungi Provides Insights into the Origins of Lignocellulose Decay Capabilities.</title>
        <authorList>
            <person name="Nagy L.G."/>
            <person name="Riley R."/>
            <person name="Tritt A."/>
            <person name="Adam C."/>
            <person name="Daum C."/>
            <person name="Floudas D."/>
            <person name="Sun H."/>
            <person name="Yadav J.S."/>
            <person name="Pangilinan J."/>
            <person name="Larsson K.H."/>
            <person name="Matsuura K."/>
            <person name="Barry K."/>
            <person name="Labutti K."/>
            <person name="Kuo R."/>
            <person name="Ohm R.A."/>
            <person name="Bhattacharya S.S."/>
            <person name="Shirouzu T."/>
            <person name="Yoshinaga Y."/>
            <person name="Martin F.M."/>
            <person name="Grigoriev I.V."/>
            <person name="Hibbett D.S."/>
        </authorList>
    </citation>
    <scope>NUCLEOTIDE SEQUENCE [LARGE SCALE GENOMIC DNA]</scope>
    <source>
        <strain evidence="11 12">HHB12029</strain>
    </source>
</reference>
<feature type="coiled-coil region" evidence="8">
    <location>
        <begin position="391"/>
        <end position="447"/>
    </location>
</feature>
<dbReference type="PANTHER" id="PTHR47968">
    <property type="entry name" value="CENTROMERE PROTEIN E"/>
    <property type="match status" value="1"/>
</dbReference>
<dbReference type="Proteomes" id="UP000077266">
    <property type="component" value="Unassembled WGS sequence"/>
</dbReference>
<keyword evidence="5 6" id="KW-0505">Motor protein</keyword>
<dbReference type="STRING" id="1314781.A0A165QTK3"/>
<gene>
    <name evidence="11" type="ORF">EXIGLDRAFT_663452</name>
</gene>
<keyword evidence="12" id="KW-1185">Reference proteome</keyword>
<dbReference type="GO" id="GO:0005524">
    <property type="term" value="F:ATP binding"/>
    <property type="evidence" value="ECO:0007669"/>
    <property type="project" value="UniProtKB-UniRule"/>
</dbReference>
<dbReference type="EMBL" id="KV425882">
    <property type="protein sequence ID" value="KZW04054.1"/>
    <property type="molecule type" value="Genomic_DNA"/>
</dbReference>
<dbReference type="GO" id="GO:0007018">
    <property type="term" value="P:microtubule-based movement"/>
    <property type="evidence" value="ECO:0007669"/>
    <property type="project" value="InterPro"/>
</dbReference>
<dbReference type="InterPro" id="IPR027417">
    <property type="entry name" value="P-loop_NTPase"/>
</dbReference>
<evidence type="ECO:0000256" key="4">
    <source>
        <dbReference type="ARBA" id="ARBA00023054"/>
    </source>
</evidence>
<dbReference type="Pfam" id="PF00225">
    <property type="entry name" value="Kinesin"/>
    <property type="match status" value="1"/>
</dbReference>
<sequence length="959" mass="104775">MDDSSSITIAVRVRPPTAWEHDRLPEPESYEHSFRGDGHLAAPRRVLGNAPLKEVVTVMDEKVLVFDKADENYEQRGYFPPGTKRAKNRRFIFDRVFDPNSRQVDVFESTARPLLDGLLDGFNATVFAYGATGCGKTHTISGTTEDPGIIYLTMAELFQRIDDRKEDMIVEVAVTFLEIYNEEIYDLLADDATARAKGGLAIREDKTVKVVGLTELAPKHADEVKEIVMAGNARRTQSPTHANETSSRSHAVLQIHVTQTPRTASTTELRTMATLSIIDLAGSERASATKNMGQRMIEGANINKSLLALGNCINALCESGTRSRHIPYRNSKLTRLLKFSLGGNCKTVMIVCIAPTSQHFEDTLNTLQYADRAKMIRTKVSRNIINVDRHVAQYVEAINRLNEEVKELKAKLAGKLGQEAEIAKRKAAEAKAEVQRAKTDMHTKTEQVRSAILAAGTCEGNLSYAQAQLHAVNLRVAQIDAMGPADELSADLKAERGLLRAMVVANEPLVASDSTLRQSMQKATNANSMFDAMLRAVSERKLDRLDDVSMDNIRLDSKAQRAEMDKAKAEAERDALRQAVGQQAQLVTNLVGVLARCTVMMQDGSAMLASLAEEPTESWQGIARTVSSSLGAVARSNDQTFSTLLGHSTASFVSSGSSSLTSFSGHATAVSVAPVPVVRNKTRRTSHSMAGSPLRKRASVSARVSVVPRVSIVPAARKEKKTLRWKDEAGEGKLTEGNSVVLDTSASVDRSKNITPDSDEWEDEKTDDSFANGSLGSTSREQAILPGKRRSSRMDPSYLKAKRQLTLGSLAEDDEGSTFRKASPFTDRLNHLPTPPDELGNKMSVKQRIARFDDNTPPSDTSNELRSSKNGRRRSGLGPVRSEKSRRRSSMLPVPSPPSGSHAGPRRILVPATVKSPAKRKRLSLLGAVRHSMPLGKSVGADASMDLSMRGMGSKPTWR</sequence>
<dbReference type="Gene3D" id="3.40.850.10">
    <property type="entry name" value="Kinesin motor domain"/>
    <property type="match status" value="1"/>
</dbReference>
<evidence type="ECO:0000256" key="7">
    <source>
        <dbReference type="RuleBase" id="RU000394"/>
    </source>
</evidence>
<evidence type="ECO:0000313" key="11">
    <source>
        <dbReference type="EMBL" id="KZW04054.1"/>
    </source>
</evidence>
<evidence type="ECO:0000256" key="3">
    <source>
        <dbReference type="ARBA" id="ARBA00022840"/>
    </source>
</evidence>
<organism evidence="11 12">
    <name type="scientific">Exidia glandulosa HHB12029</name>
    <dbReference type="NCBI Taxonomy" id="1314781"/>
    <lineage>
        <taxon>Eukaryota</taxon>
        <taxon>Fungi</taxon>
        <taxon>Dikarya</taxon>
        <taxon>Basidiomycota</taxon>
        <taxon>Agaricomycotina</taxon>
        <taxon>Agaricomycetes</taxon>
        <taxon>Auriculariales</taxon>
        <taxon>Exidiaceae</taxon>
        <taxon>Exidia</taxon>
    </lineage>
</organism>
<keyword evidence="4 8" id="KW-0175">Coiled coil</keyword>
<dbReference type="OrthoDB" id="3176171at2759"/>
<dbReference type="PANTHER" id="PTHR47968:SF13">
    <property type="entry name" value="KINESIN-LIKE PROTEIN KIF19 ISOFORM X1"/>
    <property type="match status" value="1"/>
</dbReference>
<dbReference type="SUPFAM" id="SSF52540">
    <property type="entry name" value="P-loop containing nucleoside triphosphate hydrolases"/>
    <property type="match status" value="1"/>
</dbReference>
<feature type="region of interest" description="Disordered" evidence="9">
    <location>
        <begin position="747"/>
        <end position="920"/>
    </location>
</feature>
<feature type="compositionally biased region" description="Polar residues" evidence="9">
    <location>
        <begin position="747"/>
        <end position="756"/>
    </location>
</feature>
<dbReference type="PROSITE" id="PS00411">
    <property type="entry name" value="KINESIN_MOTOR_1"/>
    <property type="match status" value="1"/>
</dbReference>
<feature type="coiled-coil region" evidence="8">
    <location>
        <begin position="550"/>
        <end position="579"/>
    </location>
</feature>
<dbReference type="GO" id="GO:0003777">
    <property type="term" value="F:microtubule motor activity"/>
    <property type="evidence" value="ECO:0007669"/>
    <property type="project" value="InterPro"/>
</dbReference>
<evidence type="ECO:0000256" key="8">
    <source>
        <dbReference type="SAM" id="Coils"/>
    </source>
</evidence>
<dbReference type="PROSITE" id="PS50067">
    <property type="entry name" value="KINESIN_MOTOR_2"/>
    <property type="match status" value="1"/>
</dbReference>
<evidence type="ECO:0000256" key="9">
    <source>
        <dbReference type="SAM" id="MobiDB-lite"/>
    </source>
</evidence>
<evidence type="ECO:0000256" key="1">
    <source>
        <dbReference type="ARBA" id="ARBA00022701"/>
    </source>
</evidence>
<dbReference type="InterPro" id="IPR027640">
    <property type="entry name" value="Kinesin-like_fam"/>
</dbReference>
<dbReference type="InterPro" id="IPR036961">
    <property type="entry name" value="Kinesin_motor_dom_sf"/>
</dbReference>
<accession>A0A165QTK3</accession>
<feature type="compositionally biased region" description="Polar residues" evidence="9">
    <location>
        <begin position="856"/>
        <end position="865"/>
    </location>
</feature>
<dbReference type="AlphaFoldDB" id="A0A165QTK3"/>
<name>A0A165QTK3_EXIGL</name>
<dbReference type="SMART" id="SM00129">
    <property type="entry name" value="KISc"/>
    <property type="match status" value="1"/>
</dbReference>
<feature type="domain" description="Kinesin motor" evidence="10">
    <location>
        <begin position="6"/>
        <end position="376"/>
    </location>
</feature>
<dbReference type="PRINTS" id="PR00380">
    <property type="entry name" value="KINESINHEAVY"/>
</dbReference>
<dbReference type="CDD" id="cd01370">
    <property type="entry name" value="KISc_KIP3_like"/>
    <property type="match status" value="1"/>
</dbReference>
<dbReference type="GO" id="GO:0005874">
    <property type="term" value="C:microtubule"/>
    <property type="evidence" value="ECO:0007669"/>
    <property type="project" value="UniProtKB-KW"/>
</dbReference>
<evidence type="ECO:0000256" key="2">
    <source>
        <dbReference type="ARBA" id="ARBA00022741"/>
    </source>
</evidence>
<feature type="binding site" evidence="6">
    <location>
        <begin position="130"/>
        <end position="137"/>
    </location>
    <ligand>
        <name>ATP</name>
        <dbReference type="ChEBI" id="CHEBI:30616"/>
    </ligand>
</feature>
<dbReference type="GO" id="GO:0008017">
    <property type="term" value="F:microtubule binding"/>
    <property type="evidence" value="ECO:0007669"/>
    <property type="project" value="InterPro"/>
</dbReference>
<dbReference type="InterPro" id="IPR019821">
    <property type="entry name" value="Kinesin_motor_CS"/>
</dbReference>
<evidence type="ECO:0000313" key="12">
    <source>
        <dbReference type="Proteomes" id="UP000077266"/>
    </source>
</evidence>
<feature type="compositionally biased region" description="Acidic residues" evidence="9">
    <location>
        <begin position="757"/>
        <end position="766"/>
    </location>
</feature>
<protein>
    <recommendedName>
        <fullName evidence="7">Kinesin-like protein</fullName>
    </recommendedName>
</protein>
<evidence type="ECO:0000256" key="5">
    <source>
        <dbReference type="ARBA" id="ARBA00023175"/>
    </source>
</evidence>
<keyword evidence="1 7" id="KW-0493">Microtubule</keyword>
<feature type="compositionally biased region" description="Polar residues" evidence="9">
    <location>
        <begin position="769"/>
        <end position="781"/>
    </location>
</feature>
<dbReference type="InParanoid" id="A0A165QTK3"/>
<dbReference type="InterPro" id="IPR001752">
    <property type="entry name" value="Kinesin_motor_dom"/>
</dbReference>
<evidence type="ECO:0000256" key="6">
    <source>
        <dbReference type="PROSITE-ProRule" id="PRU00283"/>
    </source>
</evidence>